<dbReference type="AlphaFoldDB" id="A0A377KA73"/>
<dbReference type="PANTHER" id="PTHR30573:SF0">
    <property type="entry name" value="QUINOLINATE SYNTHASE, CHLOROPLASTIC"/>
    <property type="match status" value="1"/>
</dbReference>
<dbReference type="GO" id="GO:0008987">
    <property type="term" value="F:quinolinate synthetase A activity"/>
    <property type="evidence" value="ECO:0007669"/>
    <property type="project" value="InterPro"/>
</dbReference>
<dbReference type="InterPro" id="IPR036094">
    <property type="entry name" value="NadA_sf"/>
</dbReference>
<dbReference type="SUPFAM" id="SSF142754">
    <property type="entry name" value="NadA-like"/>
    <property type="match status" value="1"/>
</dbReference>
<dbReference type="EMBL" id="UGEM01000004">
    <property type="protein sequence ID" value="STP21176.1"/>
    <property type="molecule type" value="Genomic_DNA"/>
</dbReference>
<dbReference type="EC" id="2.5.1.72" evidence="3"/>
<evidence type="ECO:0000256" key="9">
    <source>
        <dbReference type="ARBA" id="ARBA00023014"/>
    </source>
</evidence>
<keyword evidence="7" id="KW-0479">Metal-binding</keyword>
<dbReference type="GO" id="GO:0034628">
    <property type="term" value="P:'de novo' NAD+ biosynthetic process from L-aspartate"/>
    <property type="evidence" value="ECO:0007669"/>
    <property type="project" value="TreeGrafter"/>
</dbReference>
<organism evidence="10 11">
    <name type="scientific">Escherichia coli</name>
    <dbReference type="NCBI Taxonomy" id="562"/>
    <lineage>
        <taxon>Bacteria</taxon>
        <taxon>Pseudomonadati</taxon>
        <taxon>Pseudomonadota</taxon>
        <taxon>Gammaproteobacteria</taxon>
        <taxon>Enterobacterales</taxon>
        <taxon>Enterobacteriaceae</taxon>
        <taxon>Escherichia</taxon>
    </lineage>
</organism>
<dbReference type="InterPro" id="IPR003473">
    <property type="entry name" value="NadA"/>
</dbReference>
<evidence type="ECO:0000256" key="1">
    <source>
        <dbReference type="ARBA" id="ARBA00001966"/>
    </source>
</evidence>
<evidence type="ECO:0000256" key="7">
    <source>
        <dbReference type="ARBA" id="ARBA00022723"/>
    </source>
</evidence>
<sequence>MSVMFDPDTAIYPFPPKPTPLSIDEKAYYREKIKRLLKERNAVMVAHYYTDPEIQQLAEETGGCISDSLEMARFGAKHPASTLLVAGVRFMGETAKILSPEKTILMPTLQAECSLDLGCPVEEFNAFLRCPSRSYCRRLRQHFCCGKSARRLGGNFKHCRRTY</sequence>
<evidence type="ECO:0000256" key="4">
    <source>
        <dbReference type="ARBA" id="ARBA00022485"/>
    </source>
</evidence>
<evidence type="ECO:0000256" key="2">
    <source>
        <dbReference type="ARBA" id="ARBA00005065"/>
    </source>
</evidence>
<proteinExistence type="predicted"/>
<keyword evidence="4" id="KW-0004">4Fe-4S</keyword>
<keyword evidence="8" id="KW-0408">Iron</keyword>
<comment type="pathway">
    <text evidence="2">Cofactor biosynthesis; NAD(+) biosynthesis; quinolinate from iminoaspartate: step 1/1.</text>
</comment>
<dbReference type="Gene3D" id="3.40.50.10800">
    <property type="entry name" value="NadA-like"/>
    <property type="match status" value="1"/>
</dbReference>
<keyword evidence="5" id="KW-0662">Pyridine nucleotide biosynthesis</keyword>
<dbReference type="GO" id="GO:0046872">
    <property type="term" value="F:metal ion binding"/>
    <property type="evidence" value="ECO:0007669"/>
    <property type="project" value="UniProtKB-KW"/>
</dbReference>
<evidence type="ECO:0000313" key="11">
    <source>
        <dbReference type="Proteomes" id="UP000254181"/>
    </source>
</evidence>
<comment type="cofactor">
    <cofactor evidence="1">
        <name>[4Fe-4S] cluster</name>
        <dbReference type="ChEBI" id="CHEBI:49883"/>
    </cofactor>
</comment>
<evidence type="ECO:0000256" key="3">
    <source>
        <dbReference type="ARBA" id="ARBA00012669"/>
    </source>
</evidence>
<dbReference type="Pfam" id="PF02445">
    <property type="entry name" value="NadA"/>
    <property type="match status" value="1"/>
</dbReference>
<dbReference type="Proteomes" id="UP000254181">
    <property type="component" value="Unassembled WGS sequence"/>
</dbReference>
<evidence type="ECO:0000256" key="5">
    <source>
        <dbReference type="ARBA" id="ARBA00022642"/>
    </source>
</evidence>
<protein>
    <recommendedName>
        <fullName evidence="3">quinolinate synthase</fullName>
        <ecNumber evidence="3">2.5.1.72</ecNumber>
    </recommendedName>
</protein>
<dbReference type="GO" id="GO:0051539">
    <property type="term" value="F:4 iron, 4 sulfur cluster binding"/>
    <property type="evidence" value="ECO:0007669"/>
    <property type="project" value="UniProtKB-KW"/>
</dbReference>
<dbReference type="PANTHER" id="PTHR30573">
    <property type="entry name" value="QUINOLINATE SYNTHETASE A"/>
    <property type="match status" value="1"/>
</dbReference>
<gene>
    <name evidence="10" type="primary">nadA_2</name>
    <name evidence="10" type="ORF">NCTC9075_04647</name>
</gene>
<dbReference type="GO" id="GO:0005829">
    <property type="term" value="C:cytosol"/>
    <property type="evidence" value="ECO:0007669"/>
    <property type="project" value="TreeGrafter"/>
</dbReference>
<evidence type="ECO:0000256" key="6">
    <source>
        <dbReference type="ARBA" id="ARBA00022679"/>
    </source>
</evidence>
<name>A0A377KA73_ECOLX</name>
<keyword evidence="9" id="KW-0411">Iron-sulfur</keyword>
<accession>A0A377KA73</accession>
<dbReference type="UniPathway" id="UPA00253">
    <property type="reaction ID" value="UER00327"/>
</dbReference>
<evidence type="ECO:0000256" key="8">
    <source>
        <dbReference type="ARBA" id="ARBA00023004"/>
    </source>
</evidence>
<keyword evidence="6 10" id="KW-0808">Transferase</keyword>
<evidence type="ECO:0000313" key="10">
    <source>
        <dbReference type="EMBL" id="STP21176.1"/>
    </source>
</evidence>
<reference evidence="10 11" key="1">
    <citation type="submission" date="2018-06" db="EMBL/GenBank/DDBJ databases">
        <authorList>
            <consortium name="Pathogen Informatics"/>
            <person name="Doyle S."/>
        </authorList>
    </citation>
    <scope>NUCLEOTIDE SEQUENCE [LARGE SCALE GENOMIC DNA]</scope>
    <source>
        <strain evidence="10 11">NCTC9075</strain>
    </source>
</reference>